<dbReference type="CDD" id="cd05300">
    <property type="entry name" value="2-Hacid_dh_1"/>
    <property type="match status" value="1"/>
</dbReference>
<protein>
    <submittedName>
        <fullName evidence="7">D-2-hydroxyacid dehydrogenase</fullName>
    </submittedName>
</protein>
<dbReference type="Pfam" id="PF00389">
    <property type="entry name" value="2-Hacid_dh"/>
    <property type="match status" value="1"/>
</dbReference>
<dbReference type="SUPFAM" id="SSF51735">
    <property type="entry name" value="NAD(P)-binding Rossmann-fold domains"/>
    <property type="match status" value="1"/>
</dbReference>
<accession>A0ABW3L0S5</accession>
<sequence length="317" mass="36262">MLLISTEDLTYEQLSELKTMTSPDLPVTHIKEDLTSQNSLLPQVRIWITYGHDVTPEILAKMPNLCWIQIFQAGVEQLPFDELQDRNIQVTNMKGIQSIPMAEYTLSMLFHFNGNISRYLTYQAENHWEEEAVFRELHGQTITIMGAGTIGTDIAAKCKALNMTVYGVNTTGNMKHPFDDMYRLEDRCDALRLSDYVILLMPLTEETIRFMGEKEYQSMKPSAFLINLGRGQLIDDHALLEAVDNNQIAGAALDVFEPEPLPSTHRFWNHDKIIVTPHVAAKSPQYMNRCLDKFAKNYQSFTQNDHLLNLVDLTKGY</sequence>
<dbReference type="InterPro" id="IPR006140">
    <property type="entry name" value="D-isomer_DH_NAD-bd"/>
</dbReference>
<dbReference type="Gene3D" id="3.40.50.720">
    <property type="entry name" value="NAD(P)-binding Rossmann-like Domain"/>
    <property type="match status" value="2"/>
</dbReference>
<dbReference type="InterPro" id="IPR006139">
    <property type="entry name" value="D-isomer_2_OHA_DH_cat_dom"/>
</dbReference>
<gene>
    <name evidence="7" type="ORF">ACFQ2J_10865</name>
</gene>
<keyword evidence="3" id="KW-0520">NAD</keyword>
<reference evidence="8" key="1">
    <citation type="journal article" date="2019" name="Int. J. Syst. Evol. Microbiol.">
        <title>The Global Catalogue of Microorganisms (GCM) 10K type strain sequencing project: providing services to taxonomists for standard genome sequencing and annotation.</title>
        <authorList>
            <consortium name="The Broad Institute Genomics Platform"/>
            <consortium name="The Broad Institute Genome Sequencing Center for Infectious Disease"/>
            <person name="Wu L."/>
            <person name="Ma J."/>
        </authorList>
    </citation>
    <scope>NUCLEOTIDE SEQUENCE [LARGE SCALE GENOMIC DNA]</scope>
    <source>
        <strain evidence="8">CCUG 56607</strain>
    </source>
</reference>
<evidence type="ECO:0000256" key="4">
    <source>
        <dbReference type="RuleBase" id="RU003719"/>
    </source>
</evidence>
<dbReference type="PROSITE" id="PS00671">
    <property type="entry name" value="D_2_HYDROXYACID_DH_3"/>
    <property type="match status" value="1"/>
</dbReference>
<dbReference type="InterPro" id="IPR036291">
    <property type="entry name" value="NAD(P)-bd_dom_sf"/>
</dbReference>
<name>A0ABW3L0S5_9BACI</name>
<evidence type="ECO:0000259" key="6">
    <source>
        <dbReference type="Pfam" id="PF02826"/>
    </source>
</evidence>
<dbReference type="EMBL" id="JBHTKL010000005">
    <property type="protein sequence ID" value="MFD1019672.1"/>
    <property type="molecule type" value="Genomic_DNA"/>
</dbReference>
<proteinExistence type="inferred from homology"/>
<evidence type="ECO:0000259" key="5">
    <source>
        <dbReference type="Pfam" id="PF00389"/>
    </source>
</evidence>
<keyword evidence="8" id="KW-1185">Reference proteome</keyword>
<evidence type="ECO:0000256" key="3">
    <source>
        <dbReference type="ARBA" id="ARBA00023027"/>
    </source>
</evidence>
<comment type="caution">
    <text evidence="7">The sequence shown here is derived from an EMBL/GenBank/DDBJ whole genome shotgun (WGS) entry which is preliminary data.</text>
</comment>
<evidence type="ECO:0000256" key="1">
    <source>
        <dbReference type="ARBA" id="ARBA00005854"/>
    </source>
</evidence>
<feature type="domain" description="D-isomer specific 2-hydroxyacid dehydrogenase NAD-binding" evidence="6">
    <location>
        <begin position="107"/>
        <end position="280"/>
    </location>
</feature>
<dbReference type="PANTHER" id="PTHR43333:SF1">
    <property type="entry name" value="D-ISOMER SPECIFIC 2-HYDROXYACID DEHYDROGENASE NAD-BINDING DOMAIN-CONTAINING PROTEIN"/>
    <property type="match status" value="1"/>
</dbReference>
<dbReference type="PANTHER" id="PTHR43333">
    <property type="entry name" value="2-HACID_DH_C DOMAIN-CONTAINING PROTEIN"/>
    <property type="match status" value="1"/>
</dbReference>
<evidence type="ECO:0000313" key="8">
    <source>
        <dbReference type="Proteomes" id="UP001596990"/>
    </source>
</evidence>
<dbReference type="Pfam" id="PF02826">
    <property type="entry name" value="2-Hacid_dh_C"/>
    <property type="match status" value="1"/>
</dbReference>
<dbReference type="SUPFAM" id="SSF52283">
    <property type="entry name" value="Formate/glycerate dehydrogenase catalytic domain-like"/>
    <property type="match status" value="1"/>
</dbReference>
<dbReference type="InterPro" id="IPR029753">
    <property type="entry name" value="D-isomer_DH_CS"/>
</dbReference>
<organism evidence="7 8">
    <name type="scientific">Thalassobacillus hwangdonensis</name>
    <dbReference type="NCBI Taxonomy" id="546108"/>
    <lineage>
        <taxon>Bacteria</taxon>
        <taxon>Bacillati</taxon>
        <taxon>Bacillota</taxon>
        <taxon>Bacilli</taxon>
        <taxon>Bacillales</taxon>
        <taxon>Bacillaceae</taxon>
        <taxon>Thalassobacillus</taxon>
    </lineage>
</organism>
<dbReference type="RefSeq" id="WP_386059942.1">
    <property type="nucleotide sequence ID" value="NZ_JBHTKL010000005.1"/>
</dbReference>
<dbReference type="Proteomes" id="UP001596990">
    <property type="component" value="Unassembled WGS sequence"/>
</dbReference>
<feature type="domain" description="D-isomer specific 2-hydroxyacid dehydrogenase catalytic" evidence="5">
    <location>
        <begin position="38"/>
        <end position="311"/>
    </location>
</feature>
<keyword evidence="2 4" id="KW-0560">Oxidoreductase</keyword>
<comment type="similarity">
    <text evidence="1 4">Belongs to the D-isomer specific 2-hydroxyacid dehydrogenase family.</text>
</comment>
<evidence type="ECO:0000256" key="2">
    <source>
        <dbReference type="ARBA" id="ARBA00023002"/>
    </source>
</evidence>
<evidence type="ECO:0000313" key="7">
    <source>
        <dbReference type="EMBL" id="MFD1019672.1"/>
    </source>
</evidence>